<comment type="caution">
    <text evidence="2">The sequence shown here is derived from an EMBL/GenBank/DDBJ whole genome shotgun (WGS) entry which is preliminary data.</text>
</comment>
<sequence length="516" mass="58534">MLRDRPHVRPQLPSMNKDEPHFGQTLMAAPQSNHSAPLELPQEIVHIIVNEVAAISLPSDSDAATDHSMDIGTLKVCSLISKAFYYETRIHLFNRVDLHFGQGDSTFSTQKRAAKFVKILTRNLCGANLVSTIRFLTITIHVPNPDPPTLMGKVRLRLEGKPHQIMSRAGLVKDNVMKLLEVMACSKTLDSFNLHQKPVGRHAWDSKYNPFIARICSNPLLKSLTLNGITDLPFSILLNIFTSDSLREVTFSNMYWLRQNANELRNLIIAKSPIISKIEKLDLSNTPYMYFLHALGAGDIFPPSQNPVELIVSFPRLRELVVCVPTRIEEERHCVQKFISHTASTIEYLEFQYEWTQRSSTVYMPVNQLERLRDLKFTISASLFETEASQLAMIQLLPSESSIPLTSITVEIEVNLMQFRPHASTYYEEFARVFFAPGSSWEVLDAAFARQSLENLKKVVFEYNLVHFQVQGTTVSLPQKEAPIDPHILFPRLSSNPSMDVQINVTSTFLPVIIMI</sequence>
<accession>A0A8H7XXB7</accession>
<gene>
    <name evidence="2" type="ORF">JR316_006231</name>
</gene>
<evidence type="ECO:0000256" key="1">
    <source>
        <dbReference type="SAM" id="MobiDB-lite"/>
    </source>
</evidence>
<organism evidence="2">
    <name type="scientific">Psilocybe cubensis</name>
    <name type="common">Psychedelic mushroom</name>
    <name type="synonym">Stropharia cubensis</name>
    <dbReference type="NCBI Taxonomy" id="181762"/>
    <lineage>
        <taxon>Eukaryota</taxon>
        <taxon>Fungi</taxon>
        <taxon>Dikarya</taxon>
        <taxon>Basidiomycota</taxon>
        <taxon>Agaricomycotina</taxon>
        <taxon>Agaricomycetes</taxon>
        <taxon>Agaricomycetidae</taxon>
        <taxon>Agaricales</taxon>
        <taxon>Agaricineae</taxon>
        <taxon>Strophariaceae</taxon>
        <taxon>Psilocybe</taxon>
    </lineage>
</organism>
<name>A0A8H7XXB7_PSICU</name>
<dbReference type="EMBL" id="JAFIQS010000005">
    <property type="protein sequence ID" value="KAG5169675.1"/>
    <property type="molecule type" value="Genomic_DNA"/>
</dbReference>
<dbReference type="OrthoDB" id="2745898at2759"/>
<evidence type="ECO:0000313" key="2">
    <source>
        <dbReference type="EMBL" id="KAG5169675.1"/>
    </source>
</evidence>
<protein>
    <submittedName>
        <fullName evidence="2">Uncharacterized protein</fullName>
    </submittedName>
</protein>
<reference evidence="2" key="1">
    <citation type="submission" date="2021-02" db="EMBL/GenBank/DDBJ databases">
        <title>Psilocybe cubensis genome.</title>
        <authorList>
            <person name="Mckernan K.J."/>
            <person name="Crawford S."/>
            <person name="Trippe A."/>
            <person name="Kane L.T."/>
            <person name="Mclaughlin S."/>
        </authorList>
    </citation>
    <scope>NUCLEOTIDE SEQUENCE [LARGE SCALE GENOMIC DNA]</scope>
    <source>
        <strain evidence="2">MGC-MH-2018</strain>
    </source>
</reference>
<feature type="region of interest" description="Disordered" evidence="1">
    <location>
        <begin position="1"/>
        <end position="21"/>
    </location>
</feature>
<proteinExistence type="predicted"/>
<dbReference type="AlphaFoldDB" id="A0A8H7XXB7"/>